<keyword evidence="2" id="KW-0964">Secreted</keyword>
<dbReference type="PANTHER" id="PTHR31683">
    <property type="entry name" value="PECTATE LYASE 18-RELATED"/>
    <property type="match status" value="1"/>
</dbReference>
<dbReference type="EC" id="4.2.2.22" evidence="5"/>
<evidence type="ECO:0000313" key="6">
    <source>
        <dbReference type="Proteomes" id="UP000319908"/>
    </source>
</evidence>
<dbReference type="GO" id="GO:0030570">
    <property type="term" value="F:pectate lyase activity"/>
    <property type="evidence" value="ECO:0007669"/>
    <property type="project" value="InterPro"/>
</dbReference>
<sequence>MKISRRPRISALLHVGLAVATLLSANRMLQADCNAASNQLVGWAAVAGNGLKTTTGGGDGDVVTVRSIDALRSAASSDKPLVIRIEGTLTGGGKLSIASNKTLIGIGSDATLKKTELNMSDVSNIIIRNLTIMDARDAIAMRRTHHVWVDHCDLSACEDGLLDITNQSDFVTVSWTRFSKHHKTMLINSGTSHPEDEGTLNTTVHHCWFDGSDTRNPRVGYGKVHVFNCLYNSNDYGIGLHSRCLVRAERNYFDHTRNPIKQMYRENPADIHHGFCESVENIFTNCSGTQDNESQSFSPTDFYRYDFAMDAAADVPGIVRAGAGPATQFETIPPPQ</sequence>
<dbReference type="PANTHER" id="PTHR31683:SF18">
    <property type="entry name" value="PECTATE LYASE 21-RELATED"/>
    <property type="match status" value="1"/>
</dbReference>
<dbReference type="Gene3D" id="2.160.20.10">
    <property type="entry name" value="Single-stranded right-handed beta-helix, Pectin lyase-like"/>
    <property type="match status" value="1"/>
</dbReference>
<feature type="signal peptide" evidence="3">
    <location>
        <begin position="1"/>
        <end position="31"/>
    </location>
</feature>
<keyword evidence="3" id="KW-0732">Signal</keyword>
<dbReference type="SMART" id="SM00656">
    <property type="entry name" value="Amb_all"/>
    <property type="match status" value="1"/>
</dbReference>
<keyword evidence="2" id="KW-0119">Carbohydrate metabolism</keyword>
<name>A0A5C6C2K6_9BACT</name>
<evidence type="ECO:0000256" key="1">
    <source>
        <dbReference type="ARBA" id="ARBA00023239"/>
    </source>
</evidence>
<proteinExistence type="inferred from homology"/>
<dbReference type="Pfam" id="PF00544">
    <property type="entry name" value="Pectate_lyase_4"/>
    <property type="match status" value="1"/>
</dbReference>
<feature type="chain" id="PRO_5023072958" evidence="3">
    <location>
        <begin position="32"/>
        <end position="336"/>
    </location>
</feature>
<dbReference type="InterPro" id="IPR045032">
    <property type="entry name" value="PEL"/>
</dbReference>
<keyword evidence="6" id="KW-1185">Reference proteome</keyword>
<evidence type="ECO:0000256" key="2">
    <source>
        <dbReference type="RuleBase" id="RU361173"/>
    </source>
</evidence>
<gene>
    <name evidence="5" type="primary">pelA</name>
    <name evidence="5" type="ORF">Poly21_08790</name>
</gene>
<dbReference type="AlphaFoldDB" id="A0A5C6C2K6"/>
<comment type="similarity">
    <text evidence="2">Belongs to the polysaccharide lyase 1 family.</text>
</comment>
<dbReference type="SUPFAM" id="SSF51126">
    <property type="entry name" value="Pectin lyase-like"/>
    <property type="match status" value="1"/>
</dbReference>
<dbReference type="GO" id="GO:0005576">
    <property type="term" value="C:extracellular region"/>
    <property type="evidence" value="ECO:0007669"/>
    <property type="project" value="UniProtKB-SubCell"/>
</dbReference>
<evidence type="ECO:0000259" key="4">
    <source>
        <dbReference type="SMART" id="SM00656"/>
    </source>
</evidence>
<dbReference type="EMBL" id="SJPU01000001">
    <property type="protein sequence ID" value="TWU18713.1"/>
    <property type="molecule type" value="Genomic_DNA"/>
</dbReference>
<comment type="caution">
    <text evidence="5">The sequence shown here is derived from an EMBL/GenBank/DDBJ whole genome shotgun (WGS) entry which is preliminary data.</text>
</comment>
<evidence type="ECO:0000256" key="3">
    <source>
        <dbReference type="SAM" id="SignalP"/>
    </source>
</evidence>
<organism evidence="5 6">
    <name type="scientific">Allorhodopirellula heiligendammensis</name>
    <dbReference type="NCBI Taxonomy" id="2714739"/>
    <lineage>
        <taxon>Bacteria</taxon>
        <taxon>Pseudomonadati</taxon>
        <taxon>Planctomycetota</taxon>
        <taxon>Planctomycetia</taxon>
        <taxon>Pirellulales</taxon>
        <taxon>Pirellulaceae</taxon>
        <taxon>Allorhodopirellula</taxon>
    </lineage>
</organism>
<feature type="domain" description="Pectate lyase" evidence="4">
    <location>
        <begin position="60"/>
        <end position="259"/>
    </location>
</feature>
<dbReference type="Proteomes" id="UP000319908">
    <property type="component" value="Unassembled WGS sequence"/>
</dbReference>
<accession>A0A5C6C2K6</accession>
<keyword evidence="2" id="KW-0624">Polysaccharide degradation</keyword>
<protein>
    <submittedName>
        <fullName evidence="5">Pectate trisaccharide-lyase</fullName>
        <ecNumber evidence="5">4.2.2.22</ecNumber>
    </submittedName>
</protein>
<dbReference type="RefSeq" id="WP_302117489.1">
    <property type="nucleotide sequence ID" value="NZ_SJPU01000001.1"/>
</dbReference>
<dbReference type="GO" id="GO:0000272">
    <property type="term" value="P:polysaccharide catabolic process"/>
    <property type="evidence" value="ECO:0007669"/>
    <property type="project" value="UniProtKB-KW"/>
</dbReference>
<evidence type="ECO:0000313" key="5">
    <source>
        <dbReference type="EMBL" id="TWU18713.1"/>
    </source>
</evidence>
<dbReference type="InterPro" id="IPR002022">
    <property type="entry name" value="Pec_lyase"/>
</dbReference>
<reference evidence="5 6" key="1">
    <citation type="journal article" date="2020" name="Antonie Van Leeuwenhoek">
        <title>Rhodopirellula heiligendammensis sp. nov., Rhodopirellula pilleata sp. nov., and Rhodopirellula solitaria sp. nov. isolated from natural or artificial marine surfaces in Northern Germany and California, USA, and emended description of the genus Rhodopirellula.</title>
        <authorList>
            <person name="Kallscheuer N."/>
            <person name="Wiegand S."/>
            <person name="Jogler M."/>
            <person name="Boedeker C."/>
            <person name="Peeters S.H."/>
            <person name="Rast P."/>
            <person name="Heuer A."/>
            <person name="Jetten M.S.M."/>
            <person name="Rohde M."/>
            <person name="Jogler C."/>
        </authorList>
    </citation>
    <scope>NUCLEOTIDE SEQUENCE [LARGE SCALE GENOMIC DNA]</scope>
    <source>
        <strain evidence="5 6">Poly21</strain>
    </source>
</reference>
<comment type="subcellular location">
    <subcellularLocation>
        <location evidence="2">Secreted</location>
    </subcellularLocation>
</comment>
<dbReference type="InterPro" id="IPR011050">
    <property type="entry name" value="Pectin_lyase_fold/virulence"/>
</dbReference>
<keyword evidence="1 2" id="KW-0456">Lyase</keyword>
<dbReference type="InterPro" id="IPR012334">
    <property type="entry name" value="Pectin_lyas_fold"/>
</dbReference>